<dbReference type="AlphaFoldDB" id="A0A829ZD23"/>
<dbReference type="EC" id="2.4.1.291" evidence="2"/>
<comment type="caution">
    <text evidence="2">The sequence shown here is derived from an EMBL/GenBank/DDBJ whole genome shotgun (WGS) entry which is preliminary data.</text>
</comment>
<evidence type="ECO:0000259" key="1">
    <source>
        <dbReference type="Pfam" id="PF00534"/>
    </source>
</evidence>
<organism evidence="2 3">
    <name type="scientific">Thomasclavelia cocleata</name>
    <dbReference type="NCBI Taxonomy" id="69824"/>
    <lineage>
        <taxon>Bacteria</taxon>
        <taxon>Bacillati</taxon>
        <taxon>Bacillota</taxon>
        <taxon>Erysipelotrichia</taxon>
        <taxon>Erysipelotrichales</taxon>
        <taxon>Coprobacillaceae</taxon>
        <taxon>Thomasclavelia</taxon>
    </lineage>
</organism>
<sequence>MKKKIMILIYNLNIGGTEKALLNMLEIMDQNIYDVDVCLLEKKGGFINELPEWVNLKIIDDYQYIASWIMDAPWLVVKKLIFNYKFITAFKLMITHLIMKLTGDRTKYYNVVLNSMKNIERQYDVAIAYAGPFDFITSYVLKKVVAKEKIQWIHFDVSKINFSVKFAKANYKLFNKIVVVSKYAANKLLEKVPGIEDKIEIIPNFLPEKQCMEKSLEFDPYKKVKSKKIILTVGRLTSEKGQVIIPEIVRLLVDKGINNFIWYIVGEGGQKKRIQDKILGYQLEGYIKLEGVQKNPYPYYKDADLYVQTSLYEGYCITIAEAILFNKYVISTDVAGAYDQIKNDEVGKIVKYDIKELTNAIETYFKNSV</sequence>
<reference evidence="2 3" key="1">
    <citation type="journal article" date="2020" name="Microbiome">
        <title>Single-cell genomics of uncultured bacteria reveals dietary fiber responders in the mouse gut microbiota.</title>
        <authorList>
            <person name="Chijiiwa R."/>
            <person name="Hosokawa M."/>
            <person name="Kogawa M."/>
            <person name="Nishikawa Y."/>
            <person name="Ide K."/>
            <person name="Sakanashi C."/>
            <person name="Takahashi K."/>
            <person name="Takeyama H."/>
        </authorList>
    </citation>
    <scope>NUCLEOTIDE SEQUENCE [LARGE SCALE GENOMIC DNA]</scope>
    <source>
        <strain evidence="2">IMSAGC_017</strain>
    </source>
</reference>
<keyword evidence="2" id="KW-0328">Glycosyltransferase</keyword>
<dbReference type="Proteomes" id="UP000490821">
    <property type="component" value="Unassembled WGS sequence"/>
</dbReference>
<dbReference type="InterPro" id="IPR001296">
    <property type="entry name" value="Glyco_trans_1"/>
</dbReference>
<keyword evidence="2" id="KW-0808">Transferase</keyword>
<evidence type="ECO:0000313" key="2">
    <source>
        <dbReference type="EMBL" id="GFI42009.1"/>
    </source>
</evidence>
<evidence type="ECO:0000313" key="3">
    <source>
        <dbReference type="Proteomes" id="UP000490821"/>
    </source>
</evidence>
<protein>
    <submittedName>
        <fullName evidence="2">N-acetylgalactosamine-N,N'-diacetylbacillosaminyl-diphospho-undecaprenol 4-alpha-N-acetylgalactosaminyltransferase</fullName>
        <ecNumber evidence="2">2.4.1.291</ecNumber>
    </submittedName>
</protein>
<feature type="domain" description="Glycosyl transferase family 1" evidence="1">
    <location>
        <begin position="217"/>
        <end position="367"/>
    </location>
</feature>
<accession>A0A829ZD23</accession>
<dbReference type="SUPFAM" id="SSF53756">
    <property type="entry name" value="UDP-Glycosyltransferase/glycogen phosphorylase"/>
    <property type="match status" value="1"/>
</dbReference>
<gene>
    <name evidence="2" type="primary">pglJ_3</name>
    <name evidence="2" type="ORF">IMSAGC017_02055</name>
</gene>
<dbReference type="PANTHER" id="PTHR12526:SF630">
    <property type="entry name" value="GLYCOSYLTRANSFERASE"/>
    <property type="match status" value="1"/>
</dbReference>
<dbReference type="EMBL" id="BLMI01000255">
    <property type="protein sequence ID" value="GFI42009.1"/>
    <property type="molecule type" value="Genomic_DNA"/>
</dbReference>
<dbReference type="RefSeq" id="WP_172473157.1">
    <property type="nucleotide sequence ID" value="NZ_BLMI01000255.1"/>
</dbReference>
<dbReference type="CDD" id="cd03811">
    <property type="entry name" value="GT4_GT28_WabH-like"/>
    <property type="match status" value="1"/>
</dbReference>
<name>A0A829ZD23_9FIRM</name>
<proteinExistence type="predicted"/>
<dbReference type="Pfam" id="PF00534">
    <property type="entry name" value="Glycos_transf_1"/>
    <property type="match status" value="1"/>
</dbReference>
<dbReference type="GO" id="GO:0016757">
    <property type="term" value="F:glycosyltransferase activity"/>
    <property type="evidence" value="ECO:0007669"/>
    <property type="project" value="UniProtKB-KW"/>
</dbReference>
<dbReference type="PANTHER" id="PTHR12526">
    <property type="entry name" value="GLYCOSYLTRANSFERASE"/>
    <property type="match status" value="1"/>
</dbReference>
<dbReference type="Gene3D" id="3.40.50.2000">
    <property type="entry name" value="Glycogen Phosphorylase B"/>
    <property type="match status" value="2"/>
</dbReference>